<reference evidence="4" key="1">
    <citation type="submission" date="2020-05" db="EMBL/GenBank/DDBJ databases">
        <authorList>
            <person name="Chiriac C."/>
            <person name="Salcher M."/>
            <person name="Ghai R."/>
            <person name="Kavagutti S V."/>
        </authorList>
    </citation>
    <scope>NUCLEOTIDE SEQUENCE</scope>
</reference>
<dbReference type="Pfam" id="PF00196">
    <property type="entry name" value="GerE"/>
    <property type="match status" value="1"/>
</dbReference>
<dbReference type="SMART" id="SM00421">
    <property type="entry name" value="HTH_LUXR"/>
    <property type="match status" value="1"/>
</dbReference>
<protein>
    <submittedName>
        <fullName evidence="4">Unannotated protein</fullName>
    </submittedName>
</protein>
<dbReference type="SUPFAM" id="SSF46894">
    <property type="entry name" value="C-terminal effector domain of the bipartite response regulators"/>
    <property type="match status" value="1"/>
</dbReference>
<accession>A0A6J6UDJ1</accession>
<evidence type="ECO:0000259" key="2">
    <source>
        <dbReference type="PROSITE" id="PS50110"/>
    </source>
</evidence>
<evidence type="ECO:0000313" key="5">
    <source>
        <dbReference type="EMBL" id="CAB4867555.1"/>
    </source>
</evidence>
<dbReference type="CDD" id="cd00156">
    <property type="entry name" value="REC"/>
    <property type="match status" value="1"/>
</dbReference>
<dbReference type="PANTHER" id="PTHR43214">
    <property type="entry name" value="TWO-COMPONENT RESPONSE REGULATOR"/>
    <property type="match status" value="1"/>
</dbReference>
<dbReference type="GO" id="GO:0000160">
    <property type="term" value="P:phosphorelay signal transduction system"/>
    <property type="evidence" value="ECO:0007669"/>
    <property type="project" value="InterPro"/>
</dbReference>
<dbReference type="AlphaFoldDB" id="A0A6J6UDJ1"/>
<organism evidence="4">
    <name type="scientific">freshwater metagenome</name>
    <dbReference type="NCBI Taxonomy" id="449393"/>
    <lineage>
        <taxon>unclassified sequences</taxon>
        <taxon>metagenomes</taxon>
        <taxon>ecological metagenomes</taxon>
    </lineage>
</organism>
<dbReference type="InterPro" id="IPR011006">
    <property type="entry name" value="CheY-like_superfamily"/>
</dbReference>
<dbReference type="SUPFAM" id="SSF52172">
    <property type="entry name" value="CheY-like"/>
    <property type="match status" value="1"/>
</dbReference>
<evidence type="ECO:0000313" key="4">
    <source>
        <dbReference type="EMBL" id="CAB4757158.1"/>
    </source>
</evidence>
<dbReference type="EMBL" id="CAFBLE010000005">
    <property type="protein sequence ID" value="CAB4867555.1"/>
    <property type="molecule type" value="Genomic_DNA"/>
</dbReference>
<evidence type="ECO:0000256" key="1">
    <source>
        <dbReference type="ARBA" id="ARBA00023125"/>
    </source>
</evidence>
<dbReference type="GO" id="GO:0006355">
    <property type="term" value="P:regulation of DNA-templated transcription"/>
    <property type="evidence" value="ECO:0007669"/>
    <property type="project" value="InterPro"/>
</dbReference>
<dbReference type="InterPro" id="IPR039420">
    <property type="entry name" value="WalR-like"/>
</dbReference>
<proteinExistence type="predicted"/>
<dbReference type="SMART" id="SM00448">
    <property type="entry name" value="REC"/>
    <property type="match status" value="1"/>
</dbReference>
<dbReference type="Gene3D" id="3.40.50.2300">
    <property type="match status" value="1"/>
</dbReference>
<dbReference type="EMBL" id="CAFBQL010000005">
    <property type="protein sequence ID" value="CAB5059448.1"/>
    <property type="molecule type" value="Genomic_DNA"/>
</dbReference>
<dbReference type="GO" id="GO:0003677">
    <property type="term" value="F:DNA binding"/>
    <property type="evidence" value="ECO:0007669"/>
    <property type="project" value="UniProtKB-KW"/>
</dbReference>
<dbReference type="InterPro" id="IPR001789">
    <property type="entry name" value="Sig_transdc_resp-reg_receiver"/>
</dbReference>
<name>A0A6J6UDJ1_9ZZZZ</name>
<dbReference type="Gene3D" id="1.10.10.10">
    <property type="entry name" value="Winged helix-like DNA-binding domain superfamily/Winged helix DNA-binding domain"/>
    <property type="match status" value="1"/>
</dbReference>
<dbReference type="EMBL" id="CAEZZC010000018">
    <property type="protein sequence ID" value="CAB4757158.1"/>
    <property type="molecule type" value="Genomic_DNA"/>
</dbReference>
<dbReference type="EMBL" id="CAEZWT010000008">
    <property type="protein sequence ID" value="CAB4660473.1"/>
    <property type="molecule type" value="Genomic_DNA"/>
</dbReference>
<evidence type="ECO:0000313" key="6">
    <source>
        <dbReference type="EMBL" id="CAB4924384.1"/>
    </source>
</evidence>
<gene>
    <name evidence="3" type="ORF">UFOPK2289_00470</name>
    <name evidence="4" type="ORF">UFOPK2822_01213</name>
    <name evidence="5" type="ORF">UFOPK3346_00834</name>
    <name evidence="6" type="ORF">UFOPK3670_00874</name>
    <name evidence="7" type="ORF">UFOPK4308_00921</name>
</gene>
<dbReference type="InterPro" id="IPR016032">
    <property type="entry name" value="Sig_transdc_resp-reg_C-effctor"/>
</dbReference>
<sequence length="213" mass="22949">MKNARIIIVEDDAFTRTTLAEALKHSGLNIVAAVGTAREAIAAQSELSPDAAVLDLDLGVGPTGIDVAHAFRANNPDIGIVMLTSFRDPRLANPNLPPLPPGAIFLNKRELESVAALAIQITAVLVNPHTRRLMPWAKRSTFTGLSSTQIEIMRAVADGFTTNEIAKQRGVTEQAVEKTVARICANLNIPKSSDKNQRVQIVRAFFHGAGREI</sequence>
<dbReference type="InterPro" id="IPR000792">
    <property type="entry name" value="Tscrpt_reg_LuxR_C"/>
</dbReference>
<evidence type="ECO:0000313" key="3">
    <source>
        <dbReference type="EMBL" id="CAB4660473.1"/>
    </source>
</evidence>
<dbReference type="EMBL" id="CAFBMV010000005">
    <property type="protein sequence ID" value="CAB4924384.1"/>
    <property type="molecule type" value="Genomic_DNA"/>
</dbReference>
<dbReference type="Pfam" id="PF00072">
    <property type="entry name" value="Response_reg"/>
    <property type="match status" value="1"/>
</dbReference>
<keyword evidence="1" id="KW-0238">DNA-binding</keyword>
<dbReference type="InterPro" id="IPR036388">
    <property type="entry name" value="WH-like_DNA-bd_sf"/>
</dbReference>
<feature type="domain" description="Response regulatory" evidence="2">
    <location>
        <begin position="5"/>
        <end position="123"/>
    </location>
</feature>
<dbReference type="PROSITE" id="PS50110">
    <property type="entry name" value="RESPONSE_REGULATORY"/>
    <property type="match status" value="1"/>
</dbReference>
<evidence type="ECO:0000313" key="7">
    <source>
        <dbReference type="EMBL" id="CAB5059448.1"/>
    </source>
</evidence>